<dbReference type="AlphaFoldDB" id="X1JL38"/>
<dbReference type="EMBL" id="BARV01000191">
    <property type="protein sequence ID" value="GAH94807.1"/>
    <property type="molecule type" value="Genomic_DNA"/>
</dbReference>
<sequence length="48" mass="4868">MKTAWIVTGGLVLICTVALLVSDQLIALGALTALAGWLGGNSNGKREA</sequence>
<organism evidence="1">
    <name type="scientific">marine sediment metagenome</name>
    <dbReference type="NCBI Taxonomy" id="412755"/>
    <lineage>
        <taxon>unclassified sequences</taxon>
        <taxon>metagenomes</taxon>
        <taxon>ecological metagenomes</taxon>
    </lineage>
</organism>
<proteinExistence type="predicted"/>
<accession>X1JL38</accession>
<comment type="caution">
    <text evidence="1">The sequence shown here is derived from an EMBL/GenBank/DDBJ whole genome shotgun (WGS) entry which is preliminary data.</text>
</comment>
<evidence type="ECO:0000313" key="1">
    <source>
        <dbReference type="EMBL" id="GAH94807.1"/>
    </source>
</evidence>
<protein>
    <submittedName>
        <fullName evidence="1">Uncharacterized protein</fullName>
    </submittedName>
</protein>
<reference evidence="1" key="1">
    <citation type="journal article" date="2014" name="Front. Microbiol.">
        <title>High frequency of phylogenetically diverse reductive dehalogenase-homologous genes in deep subseafloor sedimentary metagenomes.</title>
        <authorList>
            <person name="Kawai M."/>
            <person name="Futagami T."/>
            <person name="Toyoda A."/>
            <person name="Takaki Y."/>
            <person name="Nishi S."/>
            <person name="Hori S."/>
            <person name="Arai W."/>
            <person name="Tsubouchi T."/>
            <person name="Morono Y."/>
            <person name="Uchiyama I."/>
            <person name="Ito T."/>
            <person name="Fujiyama A."/>
            <person name="Inagaki F."/>
            <person name="Takami H."/>
        </authorList>
    </citation>
    <scope>NUCLEOTIDE SEQUENCE</scope>
    <source>
        <strain evidence="1">Expedition CK06-06</strain>
    </source>
</reference>
<gene>
    <name evidence="1" type="ORF">S06H3_00876</name>
</gene>
<name>X1JL38_9ZZZZ</name>